<accession>A0A7X0D544</accession>
<comment type="caution">
    <text evidence="1">The sequence shown here is derived from an EMBL/GenBank/DDBJ whole genome shotgun (WGS) entry which is preliminary data.</text>
</comment>
<protein>
    <submittedName>
        <fullName evidence="1">DnaJ-class molecular chaperone</fullName>
    </submittedName>
</protein>
<proteinExistence type="predicted"/>
<reference evidence="1 2" key="1">
    <citation type="submission" date="2020-08" db="EMBL/GenBank/DDBJ databases">
        <title>Sequencing the genomes of 1000 actinobacteria strains.</title>
        <authorList>
            <person name="Klenk H.-P."/>
        </authorList>
    </citation>
    <scope>NUCLEOTIDE SEQUENCE [LARGE SCALE GENOMIC DNA]</scope>
    <source>
        <strain evidence="1 2">DSM 46659</strain>
    </source>
</reference>
<dbReference type="AlphaFoldDB" id="A0A7X0D544"/>
<evidence type="ECO:0000313" key="2">
    <source>
        <dbReference type="Proteomes" id="UP000546642"/>
    </source>
</evidence>
<sequence length="63" mass="6376">MDVAIVCQSCQGSGLRVGVVGYAGGDGVGEMVVPRRCADCTGSGRLLTTGWTAPPEPADTPRP</sequence>
<dbReference type="Proteomes" id="UP000546642">
    <property type="component" value="Unassembled WGS sequence"/>
</dbReference>
<dbReference type="RefSeq" id="WP_184075056.1">
    <property type="nucleotide sequence ID" value="NZ_JACHDS010000001.1"/>
</dbReference>
<keyword evidence="2" id="KW-1185">Reference proteome</keyword>
<organism evidence="1 2">
    <name type="scientific">Nocardiopsis mwathae</name>
    <dbReference type="NCBI Taxonomy" id="1472723"/>
    <lineage>
        <taxon>Bacteria</taxon>
        <taxon>Bacillati</taxon>
        <taxon>Actinomycetota</taxon>
        <taxon>Actinomycetes</taxon>
        <taxon>Streptosporangiales</taxon>
        <taxon>Nocardiopsidaceae</taxon>
        <taxon>Nocardiopsis</taxon>
    </lineage>
</organism>
<gene>
    <name evidence="1" type="ORF">HNR23_001875</name>
</gene>
<name>A0A7X0D544_9ACTN</name>
<evidence type="ECO:0000313" key="1">
    <source>
        <dbReference type="EMBL" id="MBB6171815.1"/>
    </source>
</evidence>
<dbReference type="EMBL" id="JACHDS010000001">
    <property type="protein sequence ID" value="MBB6171815.1"/>
    <property type="molecule type" value="Genomic_DNA"/>
</dbReference>